<dbReference type="EMBL" id="VJVV01000003">
    <property type="protein sequence ID" value="TRO82727.1"/>
    <property type="molecule type" value="Genomic_DNA"/>
</dbReference>
<feature type="region of interest" description="Disordered" evidence="7">
    <location>
        <begin position="139"/>
        <end position="185"/>
    </location>
</feature>
<dbReference type="Pfam" id="PF16363">
    <property type="entry name" value="GDP_Man_Dehyd"/>
    <property type="match status" value="2"/>
</dbReference>
<gene>
    <name evidence="9" type="ORF">FL622_05990</name>
</gene>
<dbReference type="InterPro" id="IPR036291">
    <property type="entry name" value="NAD(P)-bd_dom_sf"/>
</dbReference>
<evidence type="ECO:0000259" key="8">
    <source>
        <dbReference type="Pfam" id="PF16363"/>
    </source>
</evidence>
<dbReference type="NCBIfam" id="NF007490">
    <property type="entry name" value="PRK10084.1"/>
    <property type="match status" value="1"/>
</dbReference>
<name>A0A550JHN6_9BACT</name>
<sequence length="394" mass="43606">MKLLVTGGAGFIGSAVIRHIIQNTGDSVVNVDKLTYAGNLESLTTVCDSERYAFEQVDICDGSELDRVFAQHQPDAVMHLAAESHVDRSIDGPAAFIETNIVGTYTLLEAARSYWQSQEESRKAAFRFHHISTDEVYGDLPHPGDLGSGDMGSGKLEVGSGKSGVGSGKLEVGSGKADSQLPTPNSLPLFTEQTPYAPSSPYSASKASSDHLVRAWRRTYGLPTLITNCSNNYGPYHFPEKLIPHIILNALQGKPLPVYGKGDQIRDWLYVEDHARALYKVVTEGKIGETYNIGGHNEKQNLQVVHILCEILQELKPQAGQYKDLIAFVKDRPGHDRRYAIDAGKIENELGWKPQETFESGMRKTVQWYLDNEAWWQRVLNGTYQLERLGVSGE</sequence>
<accession>A0A550JHN6</accession>
<comment type="caution">
    <text evidence="9">The sequence shown here is derived from an EMBL/GenBank/DDBJ whole genome shotgun (WGS) entry which is preliminary data.</text>
</comment>
<comment type="catalytic activity">
    <reaction evidence="1">
        <text>dTDP-alpha-D-glucose = dTDP-4-dehydro-6-deoxy-alpha-D-glucose + H2O</text>
        <dbReference type="Rhea" id="RHEA:17221"/>
        <dbReference type="ChEBI" id="CHEBI:15377"/>
        <dbReference type="ChEBI" id="CHEBI:57477"/>
        <dbReference type="ChEBI" id="CHEBI:57649"/>
        <dbReference type="EC" id="4.2.1.46"/>
    </reaction>
</comment>
<dbReference type="Proteomes" id="UP000317155">
    <property type="component" value="Unassembled WGS sequence"/>
</dbReference>
<dbReference type="OrthoDB" id="9803010at2"/>
<dbReference type="EC" id="4.2.1.46" evidence="4"/>
<dbReference type="Gene3D" id="3.90.25.10">
    <property type="entry name" value="UDP-galactose 4-epimerase, domain 1"/>
    <property type="match status" value="1"/>
</dbReference>
<protein>
    <recommendedName>
        <fullName evidence="4">dTDP-glucose 4,6-dehydratase</fullName>
        <ecNumber evidence="4">4.2.1.46</ecNumber>
    </recommendedName>
</protein>
<dbReference type="InterPro" id="IPR005888">
    <property type="entry name" value="dTDP_Gluc_deHydtase"/>
</dbReference>
<dbReference type="GO" id="GO:0009225">
    <property type="term" value="P:nucleotide-sugar metabolic process"/>
    <property type="evidence" value="ECO:0007669"/>
    <property type="project" value="InterPro"/>
</dbReference>
<evidence type="ECO:0000256" key="6">
    <source>
        <dbReference type="ARBA" id="ARBA00023239"/>
    </source>
</evidence>
<evidence type="ECO:0000256" key="5">
    <source>
        <dbReference type="ARBA" id="ARBA00023027"/>
    </source>
</evidence>
<organism evidence="9 10">
    <name type="scientific">Trichloromonas acetexigens</name>
    <dbReference type="NCBI Taxonomy" id="38815"/>
    <lineage>
        <taxon>Bacteria</taxon>
        <taxon>Pseudomonadati</taxon>
        <taxon>Thermodesulfobacteriota</taxon>
        <taxon>Desulfuromonadia</taxon>
        <taxon>Desulfuromonadales</taxon>
        <taxon>Trichloromonadaceae</taxon>
        <taxon>Trichloromonas</taxon>
    </lineage>
</organism>
<evidence type="ECO:0000256" key="4">
    <source>
        <dbReference type="ARBA" id="ARBA00011990"/>
    </source>
</evidence>
<dbReference type="PANTHER" id="PTHR43000">
    <property type="entry name" value="DTDP-D-GLUCOSE 4,6-DEHYDRATASE-RELATED"/>
    <property type="match status" value="1"/>
</dbReference>
<evidence type="ECO:0000313" key="9">
    <source>
        <dbReference type="EMBL" id="TRO82727.1"/>
    </source>
</evidence>
<dbReference type="Gene3D" id="3.40.50.720">
    <property type="entry name" value="NAD(P)-binding Rossmann-like Domain"/>
    <property type="match status" value="1"/>
</dbReference>
<comment type="similarity">
    <text evidence="3">Belongs to the NAD(P)-dependent epimerase/dehydratase family. dTDP-glucose dehydratase subfamily.</text>
</comment>
<comment type="cofactor">
    <cofactor evidence="2">
        <name>NAD(+)</name>
        <dbReference type="ChEBI" id="CHEBI:57540"/>
    </cofactor>
</comment>
<keyword evidence="5" id="KW-0520">NAD</keyword>
<evidence type="ECO:0000256" key="2">
    <source>
        <dbReference type="ARBA" id="ARBA00001911"/>
    </source>
</evidence>
<dbReference type="SUPFAM" id="SSF51735">
    <property type="entry name" value="NAD(P)-binding Rossmann-fold domains"/>
    <property type="match status" value="1"/>
</dbReference>
<dbReference type="InterPro" id="IPR016040">
    <property type="entry name" value="NAD(P)-bd_dom"/>
</dbReference>
<dbReference type="GO" id="GO:0008460">
    <property type="term" value="F:dTDP-glucose 4,6-dehydratase activity"/>
    <property type="evidence" value="ECO:0007669"/>
    <property type="project" value="UniProtKB-EC"/>
</dbReference>
<reference evidence="9 10" key="1">
    <citation type="submission" date="2019-07" db="EMBL/GenBank/DDBJ databases">
        <title>Insights of Desulfuromonas acetexigens electromicrobiology.</title>
        <authorList>
            <person name="Katuri K."/>
            <person name="Sapireddy V."/>
            <person name="Shaw D.R."/>
            <person name="Saikaly P."/>
        </authorList>
    </citation>
    <scope>NUCLEOTIDE SEQUENCE [LARGE SCALE GENOMIC DNA]</scope>
    <source>
        <strain evidence="9 10">2873</strain>
    </source>
</reference>
<dbReference type="RefSeq" id="WP_092056979.1">
    <property type="nucleotide sequence ID" value="NZ_FOJJ01000023.1"/>
</dbReference>
<evidence type="ECO:0000256" key="3">
    <source>
        <dbReference type="ARBA" id="ARBA00008178"/>
    </source>
</evidence>
<dbReference type="CDD" id="cd05246">
    <property type="entry name" value="dTDP_GD_SDR_e"/>
    <property type="match status" value="1"/>
</dbReference>
<dbReference type="AlphaFoldDB" id="A0A550JHN6"/>
<evidence type="ECO:0000256" key="1">
    <source>
        <dbReference type="ARBA" id="ARBA00001539"/>
    </source>
</evidence>
<feature type="domain" description="NAD(P)-binding" evidence="8">
    <location>
        <begin position="190"/>
        <end position="365"/>
    </location>
</feature>
<evidence type="ECO:0000256" key="7">
    <source>
        <dbReference type="SAM" id="MobiDB-lite"/>
    </source>
</evidence>
<feature type="domain" description="NAD(P)-binding" evidence="8">
    <location>
        <begin position="4"/>
        <end position="141"/>
    </location>
</feature>
<keyword evidence="6 9" id="KW-0456">Lyase</keyword>
<evidence type="ECO:0000313" key="10">
    <source>
        <dbReference type="Proteomes" id="UP000317155"/>
    </source>
</evidence>
<proteinExistence type="inferred from homology"/>
<keyword evidence="10" id="KW-1185">Reference proteome</keyword>